<proteinExistence type="inferred from homology"/>
<evidence type="ECO:0000256" key="12">
    <source>
        <dbReference type="SAM" id="SignalP"/>
    </source>
</evidence>
<dbReference type="EMBL" id="SWFS01000068">
    <property type="protein sequence ID" value="KAA8917051.1"/>
    <property type="molecule type" value="Genomic_DNA"/>
</dbReference>
<dbReference type="InterPro" id="IPR017853">
    <property type="entry name" value="GH"/>
</dbReference>
<evidence type="ECO:0000256" key="8">
    <source>
        <dbReference type="ARBA" id="ARBA00023157"/>
    </source>
</evidence>
<keyword evidence="4" id="KW-0964">Secreted</keyword>
<dbReference type="GO" id="GO:0016998">
    <property type="term" value="P:cell wall macromolecule catabolic process"/>
    <property type="evidence" value="ECO:0007669"/>
    <property type="project" value="InterPro"/>
</dbReference>
<dbReference type="PROSITE" id="PS00953">
    <property type="entry name" value="GLYCOSYL_HYDROL_F25_1"/>
    <property type="match status" value="1"/>
</dbReference>
<evidence type="ECO:0000256" key="7">
    <source>
        <dbReference type="ARBA" id="ARBA00022801"/>
    </source>
</evidence>
<protein>
    <recommendedName>
        <fullName evidence="11">Lysozyme</fullName>
        <ecNumber evidence="11">3.2.1.17</ecNumber>
    </recommendedName>
</protein>
<evidence type="ECO:0000256" key="2">
    <source>
        <dbReference type="ARBA" id="ARBA00004613"/>
    </source>
</evidence>
<comment type="function">
    <text evidence="10">This enzyme has both lysozyme (acetylmuramidase) and diacetylmuramidase activities.</text>
</comment>
<keyword evidence="8" id="KW-1015">Disulfide bond</keyword>
<evidence type="ECO:0000313" key="13">
    <source>
        <dbReference type="EMBL" id="KAA8917051.1"/>
    </source>
</evidence>
<dbReference type="PANTHER" id="PTHR34135">
    <property type="entry name" value="LYSOZYME"/>
    <property type="match status" value="1"/>
</dbReference>
<dbReference type="SMART" id="SM00641">
    <property type="entry name" value="Glyco_25"/>
    <property type="match status" value="1"/>
</dbReference>
<dbReference type="FunFam" id="3.20.20.80:FF:000060">
    <property type="entry name" value="Lysozyme M1"/>
    <property type="match status" value="1"/>
</dbReference>
<evidence type="ECO:0000256" key="4">
    <source>
        <dbReference type="ARBA" id="ARBA00022525"/>
    </source>
</evidence>
<dbReference type="Gene3D" id="3.20.20.80">
    <property type="entry name" value="Glycosidases"/>
    <property type="match status" value="1"/>
</dbReference>
<dbReference type="CDD" id="cd06412">
    <property type="entry name" value="GH25_CH-type"/>
    <property type="match status" value="1"/>
</dbReference>
<keyword evidence="14" id="KW-1185">Reference proteome</keyword>
<evidence type="ECO:0000313" key="14">
    <source>
        <dbReference type="Proteomes" id="UP000761534"/>
    </source>
</evidence>
<dbReference type="PANTHER" id="PTHR34135:SF2">
    <property type="entry name" value="LYSOZYME"/>
    <property type="match status" value="1"/>
</dbReference>
<organism evidence="13 14">
    <name type="scientific">Trichomonascus ciferrii</name>
    <dbReference type="NCBI Taxonomy" id="44093"/>
    <lineage>
        <taxon>Eukaryota</taxon>
        <taxon>Fungi</taxon>
        <taxon>Dikarya</taxon>
        <taxon>Ascomycota</taxon>
        <taxon>Saccharomycotina</taxon>
        <taxon>Dipodascomycetes</taxon>
        <taxon>Dipodascales</taxon>
        <taxon>Trichomonascaceae</taxon>
        <taxon>Trichomonascus</taxon>
        <taxon>Trichomonascus ciferrii complex</taxon>
    </lineage>
</organism>
<evidence type="ECO:0000256" key="11">
    <source>
        <dbReference type="RuleBase" id="RU361176"/>
    </source>
</evidence>
<evidence type="ECO:0000256" key="1">
    <source>
        <dbReference type="ARBA" id="ARBA00000632"/>
    </source>
</evidence>
<evidence type="ECO:0000256" key="5">
    <source>
        <dbReference type="ARBA" id="ARBA00022529"/>
    </source>
</evidence>
<dbReference type="AlphaFoldDB" id="A0A642VB29"/>
<sequence>MKISLSLAILATLVPAALGELLGQDVSNYQGSLDWAAQKEAGSHFAYIKATESTTYTDAQFDANYDGAADAGIIRGAYHFARPAASSGKEQAQYFLDNGGGWTNDGKTLPGALDVEFNPDGDTCYGLSTTDMVAWIKEFSDTYKAAVGRPPAIYTTTSWWNQCTGSNADFGDHPLWLARYADSAGDPPAGWDTHSIWQFADSGTLAGDNNYWNGDEDGLNKFAKGG</sequence>
<reference evidence="13" key="1">
    <citation type="journal article" date="2019" name="G3 (Bethesda)">
        <title>Genome Assemblies of Two Rare Opportunistic Yeast Pathogens: Diutina rugosa (syn. Candida rugosa) and Trichomonascus ciferrii (syn. Candida ciferrii).</title>
        <authorList>
            <person name="Mixao V."/>
            <person name="Saus E."/>
            <person name="Hansen A.P."/>
            <person name="Lass-Florl C."/>
            <person name="Gabaldon T."/>
        </authorList>
    </citation>
    <scope>NUCLEOTIDE SEQUENCE</scope>
    <source>
        <strain evidence="13">CBS 4856</strain>
    </source>
</reference>
<dbReference type="GO" id="GO:0005576">
    <property type="term" value="C:extracellular region"/>
    <property type="evidence" value="ECO:0007669"/>
    <property type="project" value="UniProtKB-SubCell"/>
</dbReference>
<name>A0A642VB29_9ASCO</name>
<dbReference type="Proteomes" id="UP000761534">
    <property type="component" value="Unassembled WGS sequence"/>
</dbReference>
<evidence type="ECO:0000256" key="6">
    <source>
        <dbReference type="ARBA" id="ARBA00022638"/>
    </source>
</evidence>
<dbReference type="GO" id="GO:0031640">
    <property type="term" value="P:killing of cells of another organism"/>
    <property type="evidence" value="ECO:0007669"/>
    <property type="project" value="UniProtKB-KW"/>
</dbReference>
<dbReference type="InterPro" id="IPR018077">
    <property type="entry name" value="Glyco_hydro_fam25_subgr"/>
</dbReference>
<dbReference type="InterPro" id="IPR008270">
    <property type="entry name" value="Glyco_hydro_25_AS"/>
</dbReference>
<dbReference type="GO" id="GO:0042742">
    <property type="term" value="P:defense response to bacterium"/>
    <property type="evidence" value="ECO:0007669"/>
    <property type="project" value="UniProtKB-KW"/>
</dbReference>
<evidence type="ECO:0000256" key="9">
    <source>
        <dbReference type="ARBA" id="ARBA00023295"/>
    </source>
</evidence>
<dbReference type="SUPFAM" id="SSF51445">
    <property type="entry name" value="(Trans)glycosidases"/>
    <property type="match status" value="1"/>
</dbReference>
<dbReference type="InterPro" id="IPR002053">
    <property type="entry name" value="Glyco_hydro_25"/>
</dbReference>
<dbReference type="GO" id="GO:0016052">
    <property type="term" value="P:carbohydrate catabolic process"/>
    <property type="evidence" value="ECO:0007669"/>
    <property type="project" value="TreeGrafter"/>
</dbReference>
<dbReference type="GO" id="GO:0003796">
    <property type="term" value="F:lysozyme activity"/>
    <property type="evidence" value="ECO:0007669"/>
    <property type="project" value="UniProtKB-EC"/>
</dbReference>
<dbReference type="OrthoDB" id="6590422at2759"/>
<feature type="chain" id="PRO_5024905435" description="Lysozyme" evidence="12">
    <location>
        <begin position="20"/>
        <end position="226"/>
    </location>
</feature>
<keyword evidence="9 11" id="KW-0326">Glycosidase</keyword>
<keyword evidence="12" id="KW-0732">Signal</keyword>
<gene>
    <name evidence="13" type="ORF">TRICI_000799</name>
</gene>
<keyword evidence="5" id="KW-0929">Antimicrobial</keyword>
<dbReference type="Pfam" id="PF01183">
    <property type="entry name" value="Glyco_hydro_25"/>
    <property type="match status" value="1"/>
</dbReference>
<keyword evidence="7 11" id="KW-0378">Hydrolase</keyword>
<dbReference type="GO" id="GO:0009253">
    <property type="term" value="P:peptidoglycan catabolic process"/>
    <property type="evidence" value="ECO:0007669"/>
    <property type="project" value="InterPro"/>
</dbReference>
<keyword evidence="6" id="KW-0081">Bacteriolytic enzyme</keyword>
<evidence type="ECO:0000256" key="10">
    <source>
        <dbReference type="ARBA" id="ARBA00055588"/>
    </source>
</evidence>
<comment type="catalytic activity">
    <reaction evidence="1 11">
        <text>Hydrolysis of (1-&gt;4)-beta-linkages between N-acetylmuramic acid and N-acetyl-D-glucosamine residues in a peptidoglycan and between N-acetyl-D-glucosamine residues in chitodextrins.</text>
        <dbReference type="EC" id="3.2.1.17"/>
    </reaction>
</comment>
<dbReference type="PROSITE" id="PS51904">
    <property type="entry name" value="GLYCOSYL_HYDROL_F25_2"/>
    <property type="match status" value="1"/>
</dbReference>
<comment type="subcellular location">
    <subcellularLocation>
        <location evidence="2">Secreted</location>
    </subcellularLocation>
</comment>
<accession>A0A642VB29</accession>
<evidence type="ECO:0000256" key="3">
    <source>
        <dbReference type="ARBA" id="ARBA00010646"/>
    </source>
</evidence>
<dbReference type="EC" id="3.2.1.17" evidence="11"/>
<comment type="similarity">
    <text evidence="3 11">Belongs to the glycosyl hydrolase 25 family.</text>
</comment>
<comment type="caution">
    <text evidence="13">The sequence shown here is derived from an EMBL/GenBank/DDBJ whole genome shotgun (WGS) entry which is preliminary data.</text>
</comment>
<feature type="signal peptide" evidence="12">
    <location>
        <begin position="1"/>
        <end position="19"/>
    </location>
</feature>
<dbReference type="VEuPathDB" id="FungiDB:TRICI_000799"/>